<dbReference type="InterPro" id="IPR015362">
    <property type="entry name" value="WIBG_mago-bd"/>
</dbReference>
<protein>
    <recommendedName>
        <fullName evidence="2">WIBG Mago-binding domain-containing protein</fullName>
    </recommendedName>
</protein>
<feature type="compositionally biased region" description="Polar residues" evidence="1">
    <location>
        <begin position="306"/>
        <end position="341"/>
    </location>
</feature>
<feature type="compositionally biased region" description="Basic and acidic residues" evidence="1">
    <location>
        <begin position="393"/>
        <end position="403"/>
    </location>
</feature>
<feature type="compositionally biased region" description="Low complexity" evidence="1">
    <location>
        <begin position="235"/>
        <end position="252"/>
    </location>
</feature>
<keyword evidence="4" id="KW-1185">Reference proteome</keyword>
<dbReference type="Pfam" id="PF09282">
    <property type="entry name" value="Mago-bind"/>
    <property type="match status" value="1"/>
</dbReference>
<feature type="region of interest" description="Disordered" evidence="1">
    <location>
        <begin position="25"/>
        <end position="440"/>
    </location>
</feature>
<dbReference type="InParanoid" id="A0A4V1M3U8"/>
<dbReference type="SMART" id="SM01273">
    <property type="entry name" value="Mago-bind"/>
    <property type="match status" value="2"/>
</dbReference>
<sequence length="440" mass="47472">MDNPLNPDKTAAGIVIDPATLDRVVPSSKRKDGTVRKELKIRPGFTPQEDVGRFRSSRQAALAAPTYIPGTTRLRASPSKPENPFAQPKPQTKPKSQAKNEKRREKRALAKLSEKLWDDEDEDDVGTGGLREDFEEVDRERAAASEEVAKVEDPPENEESHVVGDEITNGQISSGPSQESDDKEKQDVGAVSSAGIVTKNLSDDESGASRRMAELELFDIPSDGFQPTDSRIAHESSTTTASESESRLPSSSQNLDASIPKQSTSHVDPGNAKSTMANNDTLKEQHHPNKSSRSQNTRGRAVPEIQTFSSRPNQTTGAISQQTKQSGRNCPTGSQQAQSNKKGPPGSSQSNQPPRKGPPGSRPSKPDNRPESKKDGGTEGNGKGRETPPSQRVRKEVRVREGGANDVSSLAERVRGLVLSTTQPREKRGVGSKTEGGKDP</sequence>
<dbReference type="VEuPathDB" id="FungiDB:TREMEDRAFT_74585"/>
<feature type="compositionally biased region" description="Basic and acidic residues" evidence="1">
    <location>
        <begin position="424"/>
        <end position="440"/>
    </location>
</feature>
<dbReference type="InterPro" id="IPR036348">
    <property type="entry name" value="WIBG_N_sf"/>
</dbReference>
<feature type="domain" description="WIBG Mago-binding" evidence="2">
    <location>
        <begin position="383"/>
        <end position="405"/>
    </location>
</feature>
<reference evidence="3 4" key="1">
    <citation type="submission" date="2016-06" db="EMBL/GenBank/DDBJ databases">
        <title>Evolution of pathogenesis and genome organization in the Tremellales.</title>
        <authorList>
            <person name="Cuomo C."/>
            <person name="Litvintseva A."/>
            <person name="Heitman J."/>
            <person name="Chen Y."/>
            <person name="Sun S."/>
            <person name="Springer D."/>
            <person name="Dromer F."/>
            <person name="Young S."/>
            <person name="Zeng Q."/>
            <person name="Chapman S."/>
            <person name="Gujja S."/>
            <person name="Saif S."/>
            <person name="Birren B."/>
        </authorList>
    </citation>
    <scope>NUCLEOTIDE SEQUENCE [LARGE SCALE GENOMIC DNA]</scope>
    <source>
        <strain evidence="3 4">ATCC 28783</strain>
    </source>
</reference>
<dbReference type="OrthoDB" id="21625at2759"/>
<feature type="compositionally biased region" description="Basic and acidic residues" evidence="1">
    <location>
        <begin position="138"/>
        <end position="164"/>
    </location>
</feature>
<feature type="compositionally biased region" description="Polar residues" evidence="1">
    <location>
        <begin position="253"/>
        <end position="280"/>
    </location>
</feature>
<evidence type="ECO:0000313" key="3">
    <source>
        <dbReference type="EMBL" id="RXK38117.1"/>
    </source>
</evidence>
<feature type="compositionally biased region" description="Basic and acidic residues" evidence="1">
    <location>
        <begin position="29"/>
        <end position="41"/>
    </location>
</feature>
<organism evidence="3 4">
    <name type="scientific">Tremella mesenterica</name>
    <name type="common">Jelly fungus</name>
    <dbReference type="NCBI Taxonomy" id="5217"/>
    <lineage>
        <taxon>Eukaryota</taxon>
        <taxon>Fungi</taxon>
        <taxon>Dikarya</taxon>
        <taxon>Basidiomycota</taxon>
        <taxon>Agaricomycotina</taxon>
        <taxon>Tremellomycetes</taxon>
        <taxon>Tremellales</taxon>
        <taxon>Tremellaceae</taxon>
        <taxon>Tremella</taxon>
    </lineage>
</organism>
<accession>A0A4V1M3U8</accession>
<feature type="compositionally biased region" description="Polar residues" evidence="1">
    <location>
        <begin position="168"/>
        <end position="178"/>
    </location>
</feature>
<dbReference type="SUPFAM" id="SSF101931">
    <property type="entry name" value="Pym (Within the bgcn gene intron protein, WIBG), N-terminal domain"/>
    <property type="match status" value="1"/>
</dbReference>
<feature type="compositionally biased region" description="Basic and acidic residues" evidence="1">
    <location>
        <begin position="364"/>
        <end position="386"/>
    </location>
</feature>
<name>A0A4V1M3U8_TREME</name>
<evidence type="ECO:0000313" key="4">
    <source>
        <dbReference type="Proteomes" id="UP000289152"/>
    </source>
</evidence>
<evidence type="ECO:0000259" key="2">
    <source>
        <dbReference type="SMART" id="SM01273"/>
    </source>
</evidence>
<dbReference type="AlphaFoldDB" id="A0A4V1M3U8"/>
<feature type="domain" description="WIBG Mago-binding" evidence="2">
    <location>
        <begin position="21"/>
        <end position="47"/>
    </location>
</feature>
<gene>
    <name evidence="3" type="ORF">M231_04578</name>
</gene>
<dbReference type="Proteomes" id="UP000289152">
    <property type="component" value="Unassembled WGS sequence"/>
</dbReference>
<proteinExistence type="predicted"/>
<comment type="caution">
    <text evidence="3">The sequence shown here is derived from an EMBL/GenBank/DDBJ whole genome shotgun (WGS) entry which is preliminary data.</text>
</comment>
<feature type="compositionally biased region" description="Low complexity" evidence="1">
    <location>
        <begin position="343"/>
        <end position="354"/>
    </location>
</feature>
<evidence type="ECO:0000256" key="1">
    <source>
        <dbReference type="SAM" id="MobiDB-lite"/>
    </source>
</evidence>
<dbReference type="STRING" id="5217.A0A4V1M3U8"/>
<dbReference type="EMBL" id="SDIL01000053">
    <property type="protein sequence ID" value="RXK38117.1"/>
    <property type="molecule type" value="Genomic_DNA"/>
</dbReference>